<name>A0A9K3MY04_HELAN</name>
<keyword evidence="2" id="KW-1185">Reference proteome</keyword>
<evidence type="ECO:0000313" key="2">
    <source>
        <dbReference type="Proteomes" id="UP000215914"/>
    </source>
</evidence>
<sequence length="47" mass="5215">MCMFKWQCIIQEHELGLGLGEIPGAYSLFLPHVLDQYGCYGVRGGLA</sequence>
<dbReference type="EMBL" id="MNCJ02000327">
    <property type="protein sequence ID" value="KAF5779348.1"/>
    <property type="molecule type" value="Genomic_DNA"/>
</dbReference>
<dbReference type="AlphaFoldDB" id="A0A9K3MY04"/>
<reference evidence="1" key="2">
    <citation type="submission" date="2020-06" db="EMBL/GenBank/DDBJ databases">
        <title>Helianthus annuus Genome sequencing and assembly Release 2.</title>
        <authorList>
            <person name="Gouzy J."/>
            <person name="Langlade N."/>
            <person name="Munos S."/>
        </authorList>
    </citation>
    <scope>NUCLEOTIDE SEQUENCE</scope>
    <source>
        <tissue evidence="1">Leaves</tissue>
    </source>
</reference>
<dbReference type="Proteomes" id="UP000215914">
    <property type="component" value="Unassembled WGS sequence"/>
</dbReference>
<organism evidence="1 2">
    <name type="scientific">Helianthus annuus</name>
    <name type="common">Common sunflower</name>
    <dbReference type="NCBI Taxonomy" id="4232"/>
    <lineage>
        <taxon>Eukaryota</taxon>
        <taxon>Viridiplantae</taxon>
        <taxon>Streptophyta</taxon>
        <taxon>Embryophyta</taxon>
        <taxon>Tracheophyta</taxon>
        <taxon>Spermatophyta</taxon>
        <taxon>Magnoliopsida</taxon>
        <taxon>eudicotyledons</taxon>
        <taxon>Gunneridae</taxon>
        <taxon>Pentapetalae</taxon>
        <taxon>asterids</taxon>
        <taxon>campanulids</taxon>
        <taxon>Asterales</taxon>
        <taxon>Asteraceae</taxon>
        <taxon>Asteroideae</taxon>
        <taxon>Heliantheae alliance</taxon>
        <taxon>Heliantheae</taxon>
        <taxon>Helianthus</taxon>
    </lineage>
</organism>
<proteinExistence type="predicted"/>
<dbReference type="Gramene" id="mRNA:HanXRQr2_Chr12g0558351">
    <property type="protein sequence ID" value="mRNA:HanXRQr2_Chr12g0558351"/>
    <property type="gene ID" value="HanXRQr2_Chr12g0558351"/>
</dbReference>
<evidence type="ECO:0000313" key="1">
    <source>
        <dbReference type="EMBL" id="KAF5779348.1"/>
    </source>
</evidence>
<accession>A0A9K3MY04</accession>
<reference evidence="1" key="1">
    <citation type="journal article" date="2017" name="Nature">
        <title>The sunflower genome provides insights into oil metabolism, flowering and Asterid evolution.</title>
        <authorList>
            <person name="Badouin H."/>
            <person name="Gouzy J."/>
            <person name="Grassa C.J."/>
            <person name="Murat F."/>
            <person name="Staton S.E."/>
            <person name="Cottret L."/>
            <person name="Lelandais-Briere C."/>
            <person name="Owens G.L."/>
            <person name="Carrere S."/>
            <person name="Mayjonade B."/>
            <person name="Legrand L."/>
            <person name="Gill N."/>
            <person name="Kane N.C."/>
            <person name="Bowers J.E."/>
            <person name="Hubner S."/>
            <person name="Bellec A."/>
            <person name="Berard A."/>
            <person name="Berges H."/>
            <person name="Blanchet N."/>
            <person name="Boniface M.C."/>
            <person name="Brunel D."/>
            <person name="Catrice O."/>
            <person name="Chaidir N."/>
            <person name="Claudel C."/>
            <person name="Donnadieu C."/>
            <person name="Faraut T."/>
            <person name="Fievet G."/>
            <person name="Helmstetter N."/>
            <person name="King M."/>
            <person name="Knapp S.J."/>
            <person name="Lai Z."/>
            <person name="Le Paslier M.C."/>
            <person name="Lippi Y."/>
            <person name="Lorenzon L."/>
            <person name="Mandel J.R."/>
            <person name="Marage G."/>
            <person name="Marchand G."/>
            <person name="Marquand E."/>
            <person name="Bret-Mestries E."/>
            <person name="Morien E."/>
            <person name="Nambeesan S."/>
            <person name="Nguyen T."/>
            <person name="Pegot-Espagnet P."/>
            <person name="Pouilly N."/>
            <person name="Raftis F."/>
            <person name="Sallet E."/>
            <person name="Schiex T."/>
            <person name="Thomas J."/>
            <person name="Vandecasteele C."/>
            <person name="Vares D."/>
            <person name="Vear F."/>
            <person name="Vautrin S."/>
            <person name="Crespi M."/>
            <person name="Mangin B."/>
            <person name="Burke J.M."/>
            <person name="Salse J."/>
            <person name="Munos S."/>
            <person name="Vincourt P."/>
            <person name="Rieseberg L.H."/>
            <person name="Langlade N.B."/>
        </authorList>
    </citation>
    <scope>NUCLEOTIDE SEQUENCE</scope>
    <source>
        <tissue evidence="1">Leaves</tissue>
    </source>
</reference>
<comment type="caution">
    <text evidence="1">The sequence shown here is derived from an EMBL/GenBank/DDBJ whole genome shotgun (WGS) entry which is preliminary data.</text>
</comment>
<protein>
    <submittedName>
        <fullName evidence="1">Uncharacterized protein</fullName>
    </submittedName>
</protein>
<gene>
    <name evidence="1" type="ORF">HanXRQr2_Chr12g0558351</name>
</gene>